<evidence type="ECO:0000313" key="7">
    <source>
        <dbReference type="EMBL" id="TLD78600.1"/>
    </source>
</evidence>
<evidence type="ECO:0000256" key="1">
    <source>
        <dbReference type="ARBA" id="ARBA00007365"/>
    </source>
</evidence>
<dbReference type="OrthoDB" id="9807797at2"/>
<sequence>MREELKVYEINQDELEKLNYALIEVCKPSGESLGTMTCKLFKEAPQAVTNFATLAQSGFYNNLAFHRVIPHFVAQGGCPIGNGTGGPGYRIKCELSDNPHKHTRGALSMAHAGRDTGGSQFFICFAPQPHLDGEHTVFGRIEIKDKKSLAVLDSISQGDVIKTITICETLPES</sequence>
<dbReference type="SUPFAM" id="SSF50891">
    <property type="entry name" value="Cyclophilin-like"/>
    <property type="match status" value="1"/>
</dbReference>
<dbReference type="GO" id="GO:0006457">
    <property type="term" value="P:protein folding"/>
    <property type="evidence" value="ECO:0007669"/>
    <property type="project" value="InterPro"/>
</dbReference>
<dbReference type="Gene3D" id="2.40.100.10">
    <property type="entry name" value="Cyclophilin-like"/>
    <property type="match status" value="1"/>
</dbReference>
<evidence type="ECO:0000313" key="9">
    <source>
        <dbReference type="Proteomes" id="UP000064525"/>
    </source>
</evidence>
<dbReference type="InterPro" id="IPR029000">
    <property type="entry name" value="Cyclophilin-like_dom_sf"/>
</dbReference>
<keyword evidence="8" id="KW-1185">Reference proteome</keyword>
<reference evidence="9" key="3">
    <citation type="submission" date="2015-11" db="EMBL/GenBank/DDBJ databases">
        <authorList>
            <person name="Anvar S.Y."/>
        </authorList>
    </citation>
    <scope>NUCLEOTIDE SEQUENCE [LARGE SCALE GENOMIC DNA]</scope>
</reference>
<evidence type="ECO:0000313" key="8">
    <source>
        <dbReference type="Proteomes" id="UP000029925"/>
    </source>
</evidence>
<proteinExistence type="inferred from homology"/>
<evidence type="ECO:0000256" key="3">
    <source>
        <dbReference type="ARBA" id="ARBA00023235"/>
    </source>
</evidence>
<dbReference type="STRING" id="76936.BN2458_PEG1266"/>
<evidence type="ECO:0000259" key="5">
    <source>
        <dbReference type="PROSITE" id="PS50072"/>
    </source>
</evidence>
<dbReference type="PANTHER" id="PTHR45625">
    <property type="entry name" value="PEPTIDYL-PROLYL CIS-TRANS ISOMERASE-RELATED"/>
    <property type="match status" value="1"/>
</dbReference>
<dbReference type="PROSITE" id="PS00170">
    <property type="entry name" value="CSA_PPIASE_1"/>
    <property type="match status" value="1"/>
</dbReference>
<dbReference type="RefSeq" id="WP_034342819.1">
    <property type="nucleotide sequence ID" value="NZ_CAJTQN010000003.1"/>
</dbReference>
<keyword evidence="3 4" id="KW-0413">Isomerase</keyword>
<evidence type="ECO:0000256" key="4">
    <source>
        <dbReference type="RuleBase" id="RU363019"/>
    </source>
</evidence>
<dbReference type="InterPro" id="IPR020892">
    <property type="entry name" value="Cyclophilin-type_PPIase_CS"/>
</dbReference>
<accession>A0A099UGG6</accession>
<dbReference type="CDD" id="cd00317">
    <property type="entry name" value="cyclophilin"/>
    <property type="match status" value="1"/>
</dbReference>
<dbReference type="Pfam" id="PF00160">
    <property type="entry name" value="Pro_isomerase"/>
    <property type="match status" value="1"/>
</dbReference>
<dbReference type="InterPro" id="IPR044666">
    <property type="entry name" value="Cyclophilin_A-like"/>
</dbReference>
<dbReference type="EMBL" id="LN907858">
    <property type="protein sequence ID" value="CUU40151.1"/>
    <property type="molecule type" value="Genomic_DNA"/>
</dbReference>
<evidence type="ECO:0000256" key="2">
    <source>
        <dbReference type="ARBA" id="ARBA00023110"/>
    </source>
</evidence>
<dbReference type="PATRIC" id="fig|76936.10.peg.1236"/>
<dbReference type="PANTHER" id="PTHR45625:SF4">
    <property type="entry name" value="PEPTIDYLPROLYL ISOMERASE DOMAIN AND WD REPEAT-CONTAINING PROTEIN 1"/>
    <property type="match status" value="1"/>
</dbReference>
<dbReference type="GeneID" id="78151462"/>
<reference evidence="7 8" key="1">
    <citation type="journal article" date="2014" name="Genome Announc.">
        <title>Draft genome sequences of eight enterohepatic helicobacter species isolated from both laboratory and wild rodents.</title>
        <authorList>
            <person name="Sheh A."/>
            <person name="Shen Z."/>
            <person name="Fox J.G."/>
        </authorList>
    </citation>
    <scope>NUCLEOTIDE SEQUENCE [LARGE SCALE GENOMIC DNA]</scope>
    <source>
        <strain evidence="7 8">MIT 98-6810</strain>
    </source>
</reference>
<name>A0A099UGG6_9HELI</name>
<reference evidence="6" key="2">
    <citation type="submission" date="2015-11" db="EMBL/GenBank/DDBJ databases">
        <authorList>
            <person name="Zhang Y."/>
            <person name="Guo Z."/>
        </authorList>
    </citation>
    <scope>NUCLEOTIDE SEQUENCE</scope>
    <source>
        <strain evidence="6">1</strain>
    </source>
</reference>
<feature type="domain" description="PPIase cyclophilin-type" evidence="5">
    <location>
        <begin position="30"/>
        <end position="173"/>
    </location>
</feature>
<dbReference type="PROSITE" id="PS50072">
    <property type="entry name" value="CSA_PPIASE_2"/>
    <property type="match status" value="1"/>
</dbReference>
<comment type="function">
    <text evidence="4">PPIases accelerate the folding of proteins. It catalyzes the cis-trans isomerization of proline imidic peptide bonds in oligopeptides.</text>
</comment>
<keyword evidence="2 4" id="KW-0697">Rotamase</keyword>
<gene>
    <name evidence="6" type="ORF">BN2458_PEG1266</name>
    <name evidence="7" type="ORF">LS75_004600</name>
</gene>
<dbReference type="Proteomes" id="UP000029925">
    <property type="component" value="Unassembled WGS sequence"/>
</dbReference>
<dbReference type="GO" id="GO:0003755">
    <property type="term" value="F:peptidyl-prolyl cis-trans isomerase activity"/>
    <property type="evidence" value="ECO:0007669"/>
    <property type="project" value="UniProtKB-UniRule"/>
</dbReference>
<dbReference type="EC" id="5.2.1.8" evidence="4"/>
<protein>
    <recommendedName>
        <fullName evidence="4">Peptidyl-prolyl cis-trans isomerase</fullName>
        <shortName evidence="4">PPIase</shortName>
        <ecNumber evidence="4">5.2.1.8</ecNumber>
    </recommendedName>
</protein>
<evidence type="ECO:0000313" key="6">
    <source>
        <dbReference type="EMBL" id="CUU40151.1"/>
    </source>
</evidence>
<dbReference type="AlphaFoldDB" id="A0A099UGG6"/>
<comment type="similarity">
    <text evidence="1 4">Belongs to the cyclophilin-type PPIase family.</text>
</comment>
<dbReference type="EMBL" id="JRPF02000004">
    <property type="protein sequence ID" value="TLD78600.1"/>
    <property type="molecule type" value="Genomic_DNA"/>
</dbReference>
<dbReference type="InterPro" id="IPR002130">
    <property type="entry name" value="Cyclophilin-type_PPIase_dom"/>
</dbReference>
<dbReference type="KEGG" id="hty:BN2458_PEG1266"/>
<comment type="catalytic activity">
    <reaction evidence="4">
        <text>[protein]-peptidylproline (omega=180) = [protein]-peptidylproline (omega=0)</text>
        <dbReference type="Rhea" id="RHEA:16237"/>
        <dbReference type="Rhea" id="RHEA-COMP:10747"/>
        <dbReference type="Rhea" id="RHEA-COMP:10748"/>
        <dbReference type="ChEBI" id="CHEBI:83833"/>
        <dbReference type="ChEBI" id="CHEBI:83834"/>
        <dbReference type="EC" id="5.2.1.8"/>
    </reaction>
</comment>
<dbReference type="Proteomes" id="UP000064525">
    <property type="component" value="Chromosome I"/>
</dbReference>
<dbReference type="PRINTS" id="PR00153">
    <property type="entry name" value="CSAPPISMRASE"/>
</dbReference>
<organism evidence="6 9">
    <name type="scientific">Helicobacter typhlonius</name>
    <dbReference type="NCBI Taxonomy" id="76936"/>
    <lineage>
        <taxon>Bacteria</taxon>
        <taxon>Pseudomonadati</taxon>
        <taxon>Campylobacterota</taxon>
        <taxon>Epsilonproteobacteria</taxon>
        <taxon>Campylobacterales</taxon>
        <taxon>Helicobacteraceae</taxon>
        <taxon>Helicobacter</taxon>
    </lineage>
</organism>